<evidence type="ECO:0000313" key="4">
    <source>
        <dbReference type="Proteomes" id="UP000824136"/>
    </source>
</evidence>
<dbReference type="Gene3D" id="3.40.50.300">
    <property type="entry name" value="P-loop containing nucleotide triphosphate hydrolases"/>
    <property type="match status" value="2"/>
</dbReference>
<organism evidence="3 4">
    <name type="scientific">Candidatus Faeciplasma pullistercoris</name>
    <dbReference type="NCBI Taxonomy" id="2840800"/>
    <lineage>
        <taxon>Bacteria</taxon>
        <taxon>Bacillati</taxon>
        <taxon>Bacillota</taxon>
        <taxon>Clostridia</taxon>
        <taxon>Eubacteriales</taxon>
        <taxon>Oscillospiraceae</taxon>
        <taxon>Oscillospiraceae incertae sedis</taxon>
        <taxon>Candidatus Faeciplasma</taxon>
    </lineage>
</organism>
<evidence type="ECO:0000259" key="2">
    <source>
        <dbReference type="Pfam" id="PF01935"/>
    </source>
</evidence>
<dbReference type="InterPro" id="IPR002789">
    <property type="entry name" value="HerA_central"/>
</dbReference>
<reference evidence="3" key="1">
    <citation type="submission" date="2020-10" db="EMBL/GenBank/DDBJ databases">
        <authorList>
            <person name="Gilroy R."/>
        </authorList>
    </citation>
    <scope>NUCLEOTIDE SEQUENCE</scope>
    <source>
        <strain evidence="3">CHK33-4379</strain>
    </source>
</reference>
<dbReference type="PANTHER" id="PTHR42957:SF1">
    <property type="entry name" value="HELICASE MJ1565-RELATED"/>
    <property type="match status" value="1"/>
</dbReference>
<sequence length="1051" mass="117954">MENEKFELILDEAQANAALEKGMLYADAFVNKNYLINLDCYPLVELDEAEKSDEYIRLYQIERIVYDVDENANDKLISVYSAFFNIQAAGLLVIKSTRNALGFYIGVRSVDNTSTAEAILEKSFKGNFAGSQIQAIPQEEVQKVLGSINKSGRFGTRQNVSSVSIVPSTRDEDKERFVQGIEKFIDTMKGSEYTAVFIAEPLDKEILEQRKRGLQKIYSGLSPFASTQLSYGENYSKAVSKGMSENFSKTLNDSLTDTTSHFNSRSTSRSHGTSFGFLGIGFNSSTSTGYSSGSSWASAVTRGTSETKGETITETDTDTTGDSRTITVTSENKSVKYILEKIDQHLARIKNCEAFGLWDIACYFVSENVQTSVVAASTYKALMAGFDSGVENSYVNVWKQDNTENTPALLEYLRYCIHPRFSIPGDDQFFEVESQTVNPCSLISGNEMPFIMGLPRHSVPGVTVLNMAEFGRNVRFSSGAPRGKKVELGQVYHMGEKETARVKLDLESFRSHCFITGSTGSGKSNTTYRILDEMIEHKIPFLVVEPAKGEYKRYYGKLPGIHVYCTNPRYYSMLHINPFRFNQGIHVLEHLDRLIEIFNACWPLYAAMPAILKESFERAYIKCGWDLENSIYIPNGHSKFPTFNDVLEALPEIINSSSYSSDSKGDYTGALVTRVKSLTNGISGQVLCSVNDIDEEYLFDQNTIVDLSRVSSLETKSLLMGVLILKLNEYRMCTSEENQPLRHVTVMEEAHNILKRSPTGGSEGSNVQAKSVEMISSAIAEMRTYGEGFIIVDQSPTAVDVSAVKNTNTKIIMRLPDYEDCKIAGLSMGLNDSQIREISRFPMGVAVVYQNNWVEAVLTQIDKSEEQYHQTDLITDDYALAVIKGQLAVELVFQYETGLAAEEGFQLDDLLEIINSSDINASKKQDIVQSMVDWCSCFEREAPVNGSFATKLAEFISCNGLFEALPIRFAKDYKNETKITRDCIDKKDMASIKNWHSRVYDHLDSYVLLTDENIKNRVLRYLLLNKRVEEINYNKYQLIYEGIYGKARGNK</sequence>
<feature type="region of interest" description="Disordered" evidence="1">
    <location>
        <begin position="301"/>
        <end position="324"/>
    </location>
</feature>
<evidence type="ECO:0000256" key="1">
    <source>
        <dbReference type="SAM" id="MobiDB-lite"/>
    </source>
</evidence>
<dbReference type="AlphaFoldDB" id="A0A9D1KKQ3"/>
<feature type="domain" description="Helicase HerA central" evidence="2">
    <location>
        <begin position="486"/>
        <end position="723"/>
    </location>
</feature>
<accession>A0A9D1KKQ3</accession>
<dbReference type="EMBL" id="DVLL01000001">
    <property type="protein sequence ID" value="HIT58103.1"/>
    <property type="molecule type" value="Genomic_DNA"/>
</dbReference>
<gene>
    <name evidence="3" type="ORF">IAC39_00025</name>
</gene>
<evidence type="ECO:0000313" key="3">
    <source>
        <dbReference type="EMBL" id="HIT58103.1"/>
    </source>
</evidence>
<dbReference type="SUPFAM" id="SSF52540">
    <property type="entry name" value="P-loop containing nucleoside triphosphate hydrolases"/>
    <property type="match status" value="1"/>
</dbReference>
<dbReference type="PANTHER" id="PTHR42957">
    <property type="entry name" value="HELICASE MJ1565-RELATED"/>
    <property type="match status" value="1"/>
</dbReference>
<dbReference type="Pfam" id="PF01935">
    <property type="entry name" value="DUF87"/>
    <property type="match status" value="1"/>
</dbReference>
<protein>
    <submittedName>
        <fullName evidence="3">DUF87 domain-containing protein</fullName>
    </submittedName>
</protein>
<dbReference type="InterPro" id="IPR027417">
    <property type="entry name" value="P-loop_NTPase"/>
</dbReference>
<comment type="caution">
    <text evidence="3">The sequence shown here is derived from an EMBL/GenBank/DDBJ whole genome shotgun (WGS) entry which is preliminary data.</text>
</comment>
<name>A0A9D1KKQ3_9FIRM</name>
<dbReference type="Proteomes" id="UP000824136">
    <property type="component" value="Unassembled WGS sequence"/>
</dbReference>
<reference evidence="3" key="2">
    <citation type="journal article" date="2021" name="PeerJ">
        <title>Extensive microbial diversity within the chicken gut microbiome revealed by metagenomics and culture.</title>
        <authorList>
            <person name="Gilroy R."/>
            <person name="Ravi A."/>
            <person name="Getino M."/>
            <person name="Pursley I."/>
            <person name="Horton D.L."/>
            <person name="Alikhan N.F."/>
            <person name="Baker D."/>
            <person name="Gharbi K."/>
            <person name="Hall N."/>
            <person name="Watson M."/>
            <person name="Adriaenssens E.M."/>
            <person name="Foster-Nyarko E."/>
            <person name="Jarju S."/>
            <person name="Secka A."/>
            <person name="Antonio M."/>
            <person name="Oren A."/>
            <person name="Chaudhuri R.R."/>
            <person name="La Ragione R."/>
            <person name="Hildebrand F."/>
            <person name="Pallen M.J."/>
        </authorList>
    </citation>
    <scope>NUCLEOTIDE SEQUENCE</scope>
    <source>
        <strain evidence="3">CHK33-4379</strain>
    </source>
</reference>
<proteinExistence type="predicted"/>
<dbReference type="InterPro" id="IPR008571">
    <property type="entry name" value="HerA-like"/>
</dbReference>